<keyword evidence="4 6" id="KW-1133">Transmembrane helix</keyword>
<evidence type="ECO:0000256" key="1">
    <source>
        <dbReference type="ARBA" id="ARBA00004141"/>
    </source>
</evidence>
<evidence type="ECO:0000256" key="4">
    <source>
        <dbReference type="ARBA" id="ARBA00022989"/>
    </source>
</evidence>
<keyword evidence="3 6" id="KW-0812">Transmembrane</keyword>
<comment type="subcellular location">
    <subcellularLocation>
        <location evidence="6">Cell membrane</location>
        <topology evidence="6">Multi-pass membrane protein</topology>
    </subcellularLocation>
    <subcellularLocation>
        <location evidence="1">Membrane</location>
        <topology evidence="1">Multi-pass membrane protein</topology>
    </subcellularLocation>
</comment>
<organism evidence="8 9">
    <name type="scientific">Leucobacter viscericola</name>
    <dbReference type="NCBI Taxonomy" id="2714935"/>
    <lineage>
        <taxon>Bacteria</taxon>
        <taxon>Bacillati</taxon>
        <taxon>Actinomycetota</taxon>
        <taxon>Actinomycetes</taxon>
        <taxon>Micrococcales</taxon>
        <taxon>Microbacteriaceae</taxon>
        <taxon>Leucobacter</taxon>
    </lineage>
</organism>
<gene>
    <name evidence="8" type="ORF">G7068_05660</name>
</gene>
<feature type="domain" description="ABC transmembrane type-1" evidence="7">
    <location>
        <begin position="21"/>
        <end position="207"/>
    </location>
</feature>
<dbReference type="InterPro" id="IPR051204">
    <property type="entry name" value="ABC_transp_perm/SBD"/>
</dbReference>
<dbReference type="Proteomes" id="UP000502677">
    <property type="component" value="Chromosome"/>
</dbReference>
<feature type="transmembrane region" description="Helical" evidence="6">
    <location>
        <begin position="193"/>
        <end position="215"/>
    </location>
</feature>
<dbReference type="InterPro" id="IPR000515">
    <property type="entry name" value="MetI-like"/>
</dbReference>
<feature type="transmembrane region" description="Helical" evidence="6">
    <location>
        <begin position="62"/>
        <end position="80"/>
    </location>
</feature>
<evidence type="ECO:0000256" key="5">
    <source>
        <dbReference type="ARBA" id="ARBA00023136"/>
    </source>
</evidence>
<accession>A0A6G7XJD3</accession>
<dbReference type="Gene3D" id="1.10.3720.10">
    <property type="entry name" value="MetI-like"/>
    <property type="match status" value="1"/>
</dbReference>
<evidence type="ECO:0000313" key="8">
    <source>
        <dbReference type="EMBL" id="QIK64724.1"/>
    </source>
</evidence>
<dbReference type="GO" id="GO:0005886">
    <property type="term" value="C:plasma membrane"/>
    <property type="evidence" value="ECO:0007669"/>
    <property type="project" value="UniProtKB-SubCell"/>
</dbReference>
<keyword evidence="9" id="KW-1185">Reference proteome</keyword>
<evidence type="ECO:0000256" key="6">
    <source>
        <dbReference type="RuleBase" id="RU363032"/>
    </source>
</evidence>
<protein>
    <submittedName>
        <fullName evidence="8">ABC transporter permease subunit</fullName>
    </submittedName>
</protein>
<evidence type="ECO:0000256" key="2">
    <source>
        <dbReference type="ARBA" id="ARBA00022448"/>
    </source>
</evidence>
<dbReference type="EMBL" id="CP049863">
    <property type="protein sequence ID" value="QIK64724.1"/>
    <property type="molecule type" value="Genomic_DNA"/>
</dbReference>
<evidence type="ECO:0000313" key="9">
    <source>
        <dbReference type="Proteomes" id="UP000502677"/>
    </source>
</evidence>
<evidence type="ECO:0000259" key="7">
    <source>
        <dbReference type="PROSITE" id="PS50928"/>
    </source>
</evidence>
<dbReference type="GO" id="GO:0031460">
    <property type="term" value="P:glycine betaine transport"/>
    <property type="evidence" value="ECO:0007669"/>
    <property type="project" value="TreeGrafter"/>
</dbReference>
<keyword evidence="5 6" id="KW-0472">Membrane</keyword>
<dbReference type="AlphaFoldDB" id="A0A6G7XJD3"/>
<reference evidence="8 9" key="1">
    <citation type="submission" date="2020-03" db="EMBL/GenBank/DDBJ databases">
        <title>Leucobacter sp. nov., isolated from beetles.</title>
        <authorList>
            <person name="Hyun D.-W."/>
            <person name="Bae J.-W."/>
        </authorList>
    </citation>
    <scope>NUCLEOTIDE SEQUENCE [LARGE SCALE GENOMIC DNA]</scope>
    <source>
        <strain evidence="8 9">HDW9C</strain>
    </source>
</reference>
<dbReference type="PANTHER" id="PTHR30177">
    <property type="entry name" value="GLYCINE BETAINE/L-PROLINE TRANSPORT SYSTEM PERMEASE PROTEIN PROW"/>
    <property type="match status" value="1"/>
</dbReference>
<dbReference type="Pfam" id="PF00528">
    <property type="entry name" value="BPD_transp_1"/>
    <property type="match status" value="1"/>
</dbReference>
<sequence length="242" mass="25322">MFAWLTDPAHWSGPGSIPFQTLMHLVYSAITLVIAILIAVPLGMYVGHTGKGESLIMGSVNAMRALPTLGLLILLVLLLAPKISNSLAFVIPSLVVLVLLAVPPILSGVASGIRAIDRSVIDAARGMGYSTSEIIWKIEMPCALPLALSGVRGATLQVVSTATVAAYVSLDGLGRFIIDGRAANDYAEMASGAILLAALAILLELSFSVIGKFFISPGLTRKQKRPTAAVQFESATTAIQVV</sequence>
<dbReference type="GO" id="GO:0055085">
    <property type="term" value="P:transmembrane transport"/>
    <property type="evidence" value="ECO:0007669"/>
    <property type="project" value="InterPro"/>
</dbReference>
<name>A0A6G7XJD3_9MICO</name>
<feature type="transmembrane region" description="Helical" evidence="6">
    <location>
        <begin position="87"/>
        <end position="106"/>
    </location>
</feature>
<keyword evidence="2 6" id="KW-0813">Transport</keyword>
<dbReference type="PROSITE" id="PS50928">
    <property type="entry name" value="ABC_TM1"/>
    <property type="match status" value="1"/>
</dbReference>
<proteinExistence type="inferred from homology"/>
<dbReference type="PANTHER" id="PTHR30177:SF33">
    <property type="entry name" value="POSSIBLE OSMOPROTECTANT (GLYCINE BETAINE_CARNITINE_CHOLINE_L-PROLINE) TRANSPORT INTEGRAL MEMBRANE PROTEIN ABC TRANSPORTER PROZ"/>
    <property type="match status" value="1"/>
</dbReference>
<feature type="transmembrane region" description="Helical" evidence="6">
    <location>
        <begin position="21"/>
        <end position="42"/>
    </location>
</feature>
<dbReference type="SUPFAM" id="SSF161098">
    <property type="entry name" value="MetI-like"/>
    <property type="match status" value="1"/>
</dbReference>
<dbReference type="KEGG" id="lvi:G7068_05660"/>
<comment type="similarity">
    <text evidence="6">Belongs to the binding-protein-dependent transport system permease family.</text>
</comment>
<evidence type="ECO:0000256" key="3">
    <source>
        <dbReference type="ARBA" id="ARBA00022692"/>
    </source>
</evidence>
<dbReference type="CDD" id="cd06261">
    <property type="entry name" value="TM_PBP2"/>
    <property type="match status" value="1"/>
</dbReference>
<dbReference type="InterPro" id="IPR035906">
    <property type="entry name" value="MetI-like_sf"/>
</dbReference>